<feature type="signal peptide" evidence="2">
    <location>
        <begin position="1"/>
        <end position="17"/>
    </location>
</feature>
<evidence type="ECO:0000313" key="4">
    <source>
        <dbReference type="EMBL" id="KZV79835.1"/>
    </source>
</evidence>
<dbReference type="EMBL" id="KV426555">
    <property type="protein sequence ID" value="KZV79835.1"/>
    <property type="molecule type" value="Genomic_DNA"/>
</dbReference>
<organism evidence="4 5">
    <name type="scientific">Exidia glandulosa HHB12029</name>
    <dbReference type="NCBI Taxonomy" id="1314781"/>
    <lineage>
        <taxon>Eukaryota</taxon>
        <taxon>Fungi</taxon>
        <taxon>Dikarya</taxon>
        <taxon>Basidiomycota</taxon>
        <taxon>Agaricomycotina</taxon>
        <taxon>Agaricomycetes</taxon>
        <taxon>Auriculariales</taxon>
        <taxon>Exidiaceae</taxon>
        <taxon>Exidia</taxon>
    </lineage>
</organism>
<reference evidence="4 5" key="1">
    <citation type="journal article" date="2016" name="Mol. Biol. Evol.">
        <title>Comparative Genomics of Early-Diverging Mushroom-Forming Fungi Provides Insights into the Origins of Lignocellulose Decay Capabilities.</title>
        <authorList>
            <person name="Nagy L.G."/>
            <person name="Riley R."/>
            <person name="Tritt A."/>
            <person name="Adam C."/>
            <person name="Daum C."/>
            <person name="Floudas D."/>
            <person name="Sun H."/>
            <person name="Yadav J.S."/>
            <person name="Pangilinan J."/>
            <person name="Larsson K.H."/>
            <person name="Matsuura K."/>
            <person name="Barry K."/>
            <person name="Labutti K."/>
            <person name="Kuo R."/>
            <person name="Ohm R.A."/>
            <person name="Bhattacharya S.S."/>
            <person name="Shirouzu T."/>
            <person name="Yoshinaga Y."/>
            <person name="Martin F.M."/>
            <person name="Grigoriev I.V."/>
            <person name="Hibbett D.S."/>
        </authorList>
    </citation>
    <scope>NUCLEOTIDE SEQUENCE [LARGE SCALE GENOMIC DNA]</scope>
    <source>
        <strain evidence="4 5">HHB12029</strain>
    </source>
</reference>
<dbReference type="InterPro" id="IPR029058">
    <property type="entry name" value="AB_hydrolase_fold"/>
</dbReference>
<feature type="domain" description="Alpha/beta hydrolase fold-3" evidence="3">
    <location>
        <begin position="83"/>
        <end position="287"/>
    </location>
</feature>
<dbReference type="InParanoid" id="A0A165B541"/>
<dbReference type="InterPro" id="IPR013094">
    <property type="entry name" value="AB_hydrolase_3"/>
</dbReference>
<protein>
    <submittedName>
        <fullName evidence="4">Alpha/beta-hydrolase</fullName>
    </submittedName>
</protein>
<dbReference type="Proteomes" id="UP000077266">
    <property type="component" value="Unassembled WGS sequence"/>
</dbReference>
<dbReference type="OrthoDB" id="408631at2759"/>
<evidence type="ECO:0000256" key="1">
    <source>
        <dbReference type="ARBA" id="ARBA00022801"/>
    </source>
</evidence>
<name>A0A165B541_EXIGL</name>
<keyword evidence="1 4" id="KW-0378">Hydrolase</keyword>
<sequence>MITLSWYGWLRLRLWFAFRNGLIRLWLRRGPPRSGLLPPDADIRPTLSIRVPSSSDKGRSIRANIFYPPGATPGNAEKLPVHLHVHGSGFCYKTFPADTELAAYIAQKAGCIVVDTDYAKAPEHPFPAGYNDVVDVTHYILSRPDDWDLSRFTMGGASSGACLAMSAAVHQPKGTVKGLITLYPPVDLSLHPHGAKLVPPVPKGNPGFPLSVWERSRFMEAYLSDNLNREDPRLSPIYAPVEAFPPVTIICGDCDPLLPNAERFVAKLRQAGNDVEQMLIEGVGHGWERMVKKGTKFEKLRDESMAFFISRLQACWKQ</sequence>
<keyword evidence="5" id="KW-1185">Reference proteome</keyword>
<proteinExistence type="predicted"/>
<dbReference type="GO" id="GO:0016787">
    <property type="term" value="F:hydrolase activity"/>
    <property type="evidence" value="ECO:0007669"/>
    <property type="project" value="UniProtKB-KW"/>
</dbReference>
<dbReference type="PANTHER" id="PTHR48081:SF8">
    <property type="entry name" value="ALPHA_BETA HYDROLASE FOLD-3 DOMAIN-CONTAINING PROTEIN-RELATED"/>
    <property type="match status" value="1"/>
</dbReference>
<dbReference type="Gene3D" id="3.40.50.1820">
    <property type="entry name" value="alpha/beta hydrolase"/>
    <property type="match status" value="1"/>
</dbReference>
<evidence type="ECO:0000313" key="5">
    <source>
        <dbReference type="Proteomes" id="UP000077266"/>
    </source>
</evidence>
<evidence type="ECO:0000256" key="2">
    <source>
        <dbReference type="SAM" id="SignalP"/>
    </source>
</evidence>
<evidence type="ECO:0000259" key="3">
    <source>
        <dbReference type="Pfam" id="PF07859"/>
    </source>
</evidence>
<dbReference type="AlphaFoldDB" id="A0A165B541"/>
<accession>A0A165B541</accession>
<dbReference type="Pfam" id="PF07859">
    <property type="entry name" value="Abhydrolase_3"/>
    <property type="match status" value="1"/>
</dbReference>
<dbReference type="PANTHER" id="PTHR48081">
    <property type="entry name" value="AB HYDROLASE SUPERFAMILY PROTEIN C4A8.06C"/>
    <property type="match status" value="1"/>
</dbReference>
<dbReference type="STRING" id="1314781.A0A165B541"/>
<feature type="chain" id="PRO_5007855514" evidence="2">
    <location>
        <begin position="18"/>
        <end position="318"/>
    </location>
</feature>
<dbReference type="SUPFAM" id="SSF53474">
    <property type="entry name" value="alpha/beta-Hydrolases"/>
    <property type="match status" value="1"/>
</dbReference>
<dbReference type="InterPro" id="IPR050300">
    <property type="entry name" value="GDXG_lipolytic_enzyme"/>
</dbReference>
<keyword evidence="2" id="KW-0732">Signal</keyword>
<gene>
    <name evidence="4" type="ORF">EXIGLDRAFT_781773</name>
</gene>